<feature type="transmembrane region" description="Helical" evidence="9">
    <location>
        <begin position="175"/>
        <end position="192"/>
    </location>
</feature>
<evidence type="ECO:0000256" key="3">
    <source>
        <dbReference type="ARBA" id="ARBA00005985"/>
    </source>
</evidence>
<dbReference type="Pfam" id="PF01040">
    <property type="entry name" value="UbiA"/>
    <property type="match status" value="1"/>
</dbReference>
<dbReference type="NCBIfam" id="NF009514">
    <property type="entry name" value="PRK12873.1"/>
    <property type="match status" value="1"/>
</dbReference>
<comment type="subcellular location">
    <subcellularLocation>
        <location evidence="9">Cell inner membrane</location>
        <topology evidence="9">Multi-pass membrane protein</topology>
    </subcellularLocation>
    <subcellularLocation>
        <location evidence="2">Membrane</location>
        <topology evidence="2">Multi-pass membrane protein</topology>
    </subcellularLocation>
</comment>
<dbReference type="InterPro" id="IPR039653">
    <property type="entry name" value="Prenyltransferase"/>
</dbReference>
<keyword evidence="7 9" id="KW-1133">Transmembrane helix</keyword>
<evidence type="ECO:0000313" key="11">
    <source>
        <dbReference type="Proteomes" id="UP000004344"/>
    </source>
</evidence>
<feature type="transmembrane region" description="Helical" evidence="9">
    <location>
        <begin position="204"/>
        <end position="223"/>
    </location>
</feature>
<evidence type="ECO:0000256" key="8">
    <source>
        <dbReference type="ARBA" id="ARBA00023136"/>
    </source>
</evidence>
<proteinExistence type="inferred from homology"/>
<evidence type="ECO:0000256" key="7">
    <source>
        <dbReference type="ARBA" id="ARBA00022989"/>
    </source>
</evidence>
<keyword evidence="11" id="KW-1185">Reference proteome</keyword>
<evidence type="ECO:0000313" key="10">
    <source>
        <dbReference type="EMBL" id="EHC18696.1"/>
    </source>
</evidence>
<feature type="transmembrane region" description="Helical" evidence="9">
    <location>
        <begin position="271"/>
        <end position="289"/>
    </location>
</feature>
<dbReference type="Gene3D" id="1.10.357.140">
    <property type="entry name" value="UbiA prenyltransferase"/>
    <property type="match status" value="1"/>
</dbReference>
<dbReference type="Proteomes" id="UP000004344">
    <property type="component" value="Unassembled WGS sequence"/>
</dbReference>
<accession>G6FP96</accession>
<evidence type="ECO:0000256" key="5">
    <source>
        <dbReference type="ARBA" id="ARBA00022679"/>
    </source>
</evidence>
<dbReference type="FunFam" id="1.10.357.140:FF:000008">
    <property type="entry name" value="4-hydroxybenzoate octaprenyltransferase"/>
    <property type="match status" value="1"/>
</dbReference>
<keyword evidence="9" id="KW-1003">Cell membrane</keyword>
<evidence type="ECO:0000256" key="6">
    <source>
        <dbReference type="ARBA" id="ARBA00022692"/>
    </source>
</evidence>
<keyword evidence="5 9" id="KW-0808">Transferase</keyword>
<feature type="transmembrane region" description="Helical" evidence="9">
    <location>
        <begin position="82"/>
        <end position="104"/>
    </location>
</feature>
<comment type="cofactor">
    <cofactor evidence="1 9">
        <name>Mg(2+)</name>
        <dbReference type="ChEBI" id="CHEBI:18420"/>
    </cofactor>
</comment>
<dbReference type="HAMAP" id="MF_01635">
    <property type="entry name" value="UbiA"/>
    <property type="match status" value="1"/>
</dbReference>
<feature type="transmembrane region" description="Helical" evidence="9">
    <location>
        <begin position="125"/>
        <end position="145"/>
    </location>
</feature>
<feature type="transmembrane region" description="Helical" evidence="9">
    <location>
        <begin position="244"/>
        <end position="265"/>
    </location>
</feature>
<dbReference type="PATRIC" id="fig|741277.3.peg.790"/>
<comment type="caution">
    <text evidence="10">The sequence shown here is derived from an EMBL/GenBank/DDBJ whole genome shotgun (WGS) entry which is preliminary data.</text>
</comment>
<dbReference type="InterPro" id="IPR030470">
    <property type="entry name" value="UbiA_prenylTrfase_CS"/>
</dbReference>
<dbReference type="NCBIfam" id="TIGR01474">
    <property type="entry name" value="ubiA_proteo"/>
    <property type="match status" value="1"/>
</dbReference>
<dbReference type="GO" id="GO:0006744">
    <property type="term" value="P:ubiquinone biosynthetic process"/>
    <property type="evidence" value="ECO:0007669"/>
    <property type="project" value="UniProtKB-UniRule"/>
</dbReference>
<dbReference type="PROSITE" id="PS00943">
    <property type="entry name" value="UBIA"/>
    <property type="match status" value="1"/>
</dbReference>
<protein>
    <recommendedName>
        <fullName evidence="9">4-hydroxybenzoate solanesyltransferase</fullName>
        <ecNumber evidence="9">2.5.1.39</ecNumber>
    </recommendedName>
    <alternativeName>
        <fullName evidence="9">4-HB polyprenyltransferase</fullName>
    </alternativeName>
</protein>
<dbReference type="InterPro" id="IPR000537">
    <property type="entry name" value="UbiA_prenyltransferase"/>
</dbReference>
<evidence type="ECO:0000256" key="4">
    <source>
        <dbReference type="ARBA" id="ARBA00022519"/>
    </source>
</evidence>
<keyword evidence="9" id="KW-0460">Magnesium</keyword>
<dbReference type="InterPro" id="IPR006370">
    <property type="entry name" value="HB_polyprenyltransferase-like"/>
</dbReference>
<keyword evidence="4 9" id="KW-0997">Cell inner membrane</keyword>
<comment type="catalytic activity">
    <reaction evidence="9">
        <text>all-trans-nonaprenyl diphosphate + 4-hydroxybenzoate = 4-hydroxy-3-(all-trans-nonaprenyl)benzoate + diphosphate</text>
        <dbReference type="Rhea" id="RHEA:17709"/>
        <dbReference type="ChEBI" id="CHEBI:17879"/>
        <dbReference type="ChEBI" id="CHEBI:33019"/>
        <dbReference type="ChEBI" id="CHEBI:58391"/>
        <dbReference type="ChEBI" id="CHEBI:84502"/>
        <dbReference type="EC" id="2.5.1.39"/>
    </reaction>
</comment>
<name>G6FP96_9CYAN</name>
<reference evidence="10 11" key="1">
    <citation type="submission" date="2011-09" db="EMBL/GenBank/DDBJ databases">
        <title>The draft genome of Fischerella sp. JSC-11.</title>
        <authorList>
            <consortium name="US DOE Joint Genome Institute (JGI-PGF)"/>
            <person name="Lucas S."/>
            <person name="Han J."/>
            <person name="Lapidus A."/>
            <person name="Cheng J.-F."/>
            <person name="Goodwin L."/>
            <person name="Pitluck S."/>
            <person name="Peters L."/>
            <person name="Land M.L."/>
            <person name="Hauser L."/>
            <person name="Sarkisova S."/>
            <person name="Bryant D.A."/>
            <person name="Brown I."/>
            <person name="Woyke T.J."/>
        </authorList>
    </citation>
    <scope>NUCLEOTIDE SEQUENCE [LARGE SCALE GENOMIC DNA]</scope>
    <source>
        <strain evidence="10 11">JSC-11</strain>
    </source>
</reference>
<comment type="function">
    <text evidence="9">Catalyzes the prenylation of para-hydroxybenzoate (PHB) with an all-trans polyprenyl group. Mediates the second step in the final reaction sequence of plastoquinone-9 (PQ-9) biosynthesis, which is the condensation of the polyisoprenoid side chain with PHB, generating the first membrane-bound Q intermediate 4-hydroxy-3-solanesylbenzoate.</text>
</comment>
<dbReference type="GO" id="GO:0005886">
    <property type="term" value="C:plasma membrane"/>
    <property type="evidence" value="ECO:0007669"/>
    <property type="project" value="UniProtKB-SubCell"/>
</dbReference>
<evidence type="ECO:0000256" key="1">
    <source>
        <dbReference type="ARBA" id="ARBA00001946"/>
    </source>
</evidence>
<dbReference type="PANTHER" id="PTHR11048:SF28">
    <property type="entry name" value="4-HYDROXYBENZOATE POLYPRENYLTRANSFERASE, MITOCHONDRIAL"/>
    <property type="match status" value="1"/>
</dbReference>
<gene>
    <name evidence="9" type="primary">plqA</name>
    <name evidence="10" type="ORF">FJSC11DRAFT_0676</name>
</gene>
<dbReference type="GO" id="GO:0008412">
    <property type="term" value="F:4-hydroxybenzoate polyprenyltransferase activity"/>
    <property type="evidence" value="ECO:0007669"/>
    <property type="project" value="UniProtKB-UniRule"/>
</dbReference>
<keyword evidence="6 9" id="KW-0812">Transmembrane</keyword>
<keyword evidence="8 9" id="KW-0472">Membrane</keyword>
<feature type="transmembrane region" description="Helical" evidence="9">
    <location>
        <begin position="309"/>
        <end position="325"/>
    </location>
</feature>
<dbReference type="CDD" id="cd13959">
    <property type="entry name" value="PT_UbiA_COQ2"/>
    <property type="match status" value="1"/>
</dbReference>
<comment type="similarity">
    <text evidence="3 9">Belongs to the UbiA prenyltransferase family.</text>
</comment>
<sequence>MVSCWWLVVISPLLTLPPPLTLPPILYPPSPMLSTPERNQEPTWLVIIRLLRWHKPEGRLILMIPALWAVFLAAGGKPPLPLVGVIILGTLATSAAGCVVNDLWDRDIDPEVERTRDRPLASRALSVKVGIAIAIVAFFCAAVLAFYLNPISFWLSVAAVPVILLYPAAKRVFPVPQLVLSIAWGFAVLISWSAVTQNLSQPTWLLWGATVLWTLGFDTVYAMSDRSDDKRIGVNSSALFFGDYAAIAVGIFFAGTILCLAWLGIVIQLHLVFWLSLVVATAGWVWQSVRLNQQDLPNSAYGEMFRQNVWIGFILLAGMIFGCLYQ</sequence>
<dbReference type="EMBL" id="AGIZ01000002">
    <property type="protein sequence ID" value="EHC18696.1"/>
    <property type="molecule type" value="Genomic_DNA"/>
</dbReference>
<dbReference type="InterPro" id="IPR044878">
    <property type="entry name" value="UbiA_sf"/>
</dbReference>
<dbReference type="PANTHER" id="PTHR11048">
    <property type="entry name" value="PRENYLTRANSFERASES"/>
    <property type="match status" value="1"/>
</dbReference>
<dbReference type="AlphaFoldDB" id="G6FP96"/>
<evidence type="ECO:0000256" key="2">
    <source>
        <dbReference type="ARBA" id="ARBA00004141"/>
    </source>
</evidence>
<organism evidence="10 11">
    <name type="scientific">Fischerella thermalis JSC-11</name>
    <dbReference type="NCBI Taxonomy" id="741277"/>
    <lineage>
        <taxon>Bacteria</taxon>
        <taxon>Bacillati</taxon>
        <taxon>Cyanobacteriota</taxon>
        <taxon>Cyanophyceae</taxon>
        <taxon>Nostocales</taxon>
        <taxon>Hapalosiphonaceae</taxon>
        <taxon>Fischerella</taxon>
    </lineage>
</organism>
<dbReference type="EC" id="2.5.1.39" evidence="9"/>
<evidence type="ECO:0000256" key="9">
    <source>
        <dbReference type="HAMAP-Rule" id="MF_01635"/>
    </source>
</evidence>